<dbReference type="Proteomes" id="UP000005237">
    <property type="component" value="Unassembled WGS sequence"/>
</dbReference>
<sequence>MGCVSSKIPDIVGEGYHLKVKKTVAVGGSAKEDGASPHTEKYTQDWCKAHLPAFIKMACIVSGSKSARLLHLESTSKYSMCKTPF</sequence>
<accession>A0A8R1ET75</accession>
<organism evidence="1 2">
    <name type="scientific">Caenorhabditis japonica</name>
    <dbReference type="NCBI Taxonomy" id="281687"/>
    <lineage>
        <taxon>Eukaryota</taxon>
        <taxon>Metazoa</taxon>
        <taxon>Ecdysozoa</taxon>
        <taxon>Nematoda</taxon>
        <taxon>Chromadorea</taxon>
        <taxon>Rhabditida</taxon>
        <taxon>Rhabditina</taxon>
        <taxon>Rhabditomorpha</taxon>
        <taxon>Rhabditoidea</taxon>
        <taxon>Rhabditidae</taxon>
        <taxon>Peloderinae</taxon>
        <taxon>Caenorhabditis</taxon>
    </lineage>
</organism>
<name>A0A8R1ET75_CAEJA</name>
<proteinExistence type="predicted"/>
<dbReference type="EnsemblMetazoa" id="CJA41607b.1">
    <property type="protein sequence ID" value="CJA41607b.1"/>
    <property type="gene ID" value="WBGene00217455"/>
</dbReference>
<reference evidence="2" key="1">
    <citation type="submission" date="2010-08" db="EMBL/GenBank/DDBJ databases">
        <authorList>
            <consortium name="Caenorhabditis japonica Sequencing Consortium"/>
            <person name="Wilson R.K."/>
        </authorList>
    </citation>
    <scope>NUCLEOTIDE SEQUENCE [LARGE SCALE GENOMIC DNA]</scope>
    <source>
        <strain evidence="2">DF5081</strain>
    </source>
</reference>
<evidence type="ECO:0000313" key="1">
    <source>
        <dbReference type="EnsemblMetazoa" id="CJA41607b.1"/>
    </source>
</evidence>
<reference evidence="1" key="2">
    <citation type="submission" date="2022-06" db="UniProtKB">
        <authorList>
            <consortium name="EnsemblMetazoa"/>
        </authorList>
    </citation>
    <scope>IDENTIFICATION</scope>
    <source>
        <strain evidence="1">DF5081</strain>
    </source>
</reference>
<protein>
    <submittedName>
        <fullName evidence="1">Protein kinase domain-containing protein</fullName>
    </submittedName>
</protein>
<dbReference type="AlphaFoldDB" id="A0A8R1ET75"/>
<evidence type="ECO:0000313" key="2">
    <source>
        <dbReference type="Proteomes" id="UP000005237"/>
    </source>
</evidence>
<keyword evidence="2" id="KW-1185">Reference proteome</keyword>